<gene>
    <name evidence="2" type="ORF">CYMTET_47749</name>
</gene>
<name>A0AAE0EXF6_9CHLO</name>
<reference evidence="2 3" key="1">
    <citation type="journal article" date="2015" name="Genome Biol. Evol.">
        <title>Comparative Genomics of a Bacterivorous Green Alga Reveals Evolutionary Causalities and Consequences of Phago-Mixotrophic Mode of Nutrition.</title>
        <authorList>
            <person name="Burns J.A."/>
            <person name="Paasch A."/>
            <person name="Narechania A."/>
            <person name="Kim E."/>
        </authorList>
    </citation>
    <scope>NUCLEOTIDE SEQUENCE [LARGE SCALE GENOMIC DNA]</scope>
    <source>
        <strain evidence="2 3">PLY_AMNH</strain>
    </source>
</reference>
<feature type="compositionally biased region" description="Polar residues" evidence="1">
    <location>
        <begin position="280"/>
        <end position="296"/>
    </location>
</feature>
<proteinExistence type="predicted"/>
<feature type="region of interest" description="Disordered" evidence="1">
    <location>
        <begin position="277"/>
        <end position="296"/>
    </location>
</feature>
<dbReference type="EMBL" id="LGRX02033150">
    <property type="protein sequence ID" value="KAK3242590.1"/>
    <property type="molecule type" value="Genomic_DNA"/>
</dbReference>
<evidence type="ECO:0000313" key="2">
    <source>
        <dbReference type="EMBL" id="KAK3242590.1"/>
    </source>
</evidence>
<dbReference type="Proteomes" id="UP001190700">
    <property type="component" value="Unassembled WGS sequence"/>
</dbReference>
<feature type="compositionally biased region" description="Polar residues" evidence="1">
    <location>
        <begin position="52"/>
        <end position="61"/>
    </location>
</feature>
<keyword evidence="3" id="KW-1185">Reference proteome</keyword>
<organism evidence="2 3">
    <name type="scientific">Cymbomonas tetramitiformis</name>
    <dbReference type="NCBI Taxonomy" id="36881"/>
    <lineage>
        <taxon>Eukaryota</taxon>
        <taxon>Viridiplantae</taxon>
        <taxon>Chlorophyta</taxon>
        <taxon>Pyramimonadophyceae</taxon>
        <taxon>Pyramimonadales</taxon>
        <taxon>Pyramimonadaceae</taxon>
        <taxon>Cymbomonas</taxon>
    </lineage>
</organism>
<feature type="region of interest" description="Disordered" evidence="1">
    <location>
        <begin position="45"/>
        <end position="87"/>
    </location>
</feature>
<sequence>MDERACLAMTSLEIPHDECSREEVPRAWSDLLLINGFVCGADSKNEPGQKAKNLSDSSNGIPATEEVSAPQSDQSGRGVKRGRRDGDAWDNFDGIPVELTADPPLVNILRLLENSNMLNVCGANSKASERKRSEVLYNDVNDVIHTQTYTYESKILTENVEIRLANGSTVRSRPCFFGRRCQGLSPAIRGHEEHGGAILREYLNPKELDAFNTDGLLPFDRRPCLLCMRSQIHYAYMCLVQSCHHFPNPSIIINGFVNPRNVADGYSEEFMIPREEHPTFQGSASPDSRTTPSSTVGQHTIRILPPRFINDKELVDRAVGVLRAFFKHSVENIEEIVQPAQDDYELAQSRILTVIKNHEECCPSHVVHLLYVLLDHYIVSELNRENPKREARIICIETLPNIADCVYRAVLSKEVFGHRNQPLSDGQSVDERIVSAVCHVLSKCVPRACHMRSLITILNRYTHEMPQVLDFFVDIVRCGLLGNFLPNGTHACLPVRRIVYRSATDIRAILVQNFSKNVDDMFLLFCVREYMQATLEHADALRDAIFTLMPAWRTLQALVSTVMNNCRLCSMDQILESNRQNISTDAGRKEMLAYHFRSCNHYMRMTNRNVPRLPLPNTLRVVPPYTTQHVHNVDGSITKRLHNNIHATLSAWKSASDADPISDEWTGAQPEVRLAAVQCQLQQLCTEDFSALALSNDFGARELLRKYTIPVAHMLKNKNVPSLLRLPARVSMQQRRALMNHRALGYMSDTGNADFGDTGTLFICTACGKVKNVMENGSSGLHLAILDSRDGRFYCAEKLCSSRDEVPLLRLELKPVCSNRTFACVIENRVHAICVSCGEVRVMKMHDLLSDVEADRTCAHCANSARDETQGATGFHKKKQKHAPGKGNWFPSCFHCEKKSASSKMKRIKLANPDGPTLPRVVLVCYEHYRHWMSKGDGKDGTIVMHDAEFRDHINRTAKCVQTNTQTYARRKNR</sequence>
<evidence type="ECO:0000256" key="1">
    <source>
        <dbReference type="SAM" id="MobiDB-lite"/>
    </source>
</evidence>
<evidence type="ECO:0000313" key="3">
    <source>
        <dbReference type="Proteomes" id="UP001190700"/>
    </source>
</evidence>
<protein>
    <submittedName>
        <fullName evidence="2">Uncharacterized protein</fullName>
    </submittedName>
</protein>
<dbReference type="AlphaFoldDB" id="A0AAE0EXF6"/>
<comment type="caution">
    <text evidence="2">The sequence shown here is derived from an EMBL/GenBank/DDBJ whole genome shotgun (WGS) entry which is preliminary data.</text>
</comment>
<accession>A0AAE0EXF6</accession>